<protein>
    <submittedName>
        <fullName evidence="1">Uncharacterized protein</fullName>
    </submittedName>
</protein>
<accession>A0A0P8BCB4</accession>
<reference evidence="1 2" key="1">
    <citation type="submission" date="2015-09" db="EMBL/GenBank/DDBJ databases">
        <title>Identification and resolution of microdiversity through metagenomic sequencing of parallel consortia.</title>
        <authorList>
            <person name="Nelson W.C."/>
            <person name="Romine M.F."/>
            <person name="Lindemann S.R."/>
        </authorList>
    </citation>
    <scope>NUCLEOTIDE SEQUENCE [LARGE SCALE GENOMIC DNA]</scope>
    <source>
        <strain evidence="1">Ana</strain>
    </source>
</reference>
<sequence length="112" mass="13239">MIAIRNDDLLPSDPIAQRLSRTFLRNRWDFIYAPVPAPNEPVQQELAWQTEHVTAKPEWKTERRYPMKSRVLYYRWSDPSEIVGVRFEHSTEYGLLDIDIGSQYHPRQNPAA</sequence>
<proteinExistence type="predicted"/>
<evidence type="ECO:0000313" key="2">
    <source>
        <dbReference type="Proteomes" id="UP000050465"/>
    </source>
</evidence>
<dbReference type="Proteomes" id="UP000050465">
    <property type="component" value="Unassembled WGS sequence"/>
</dbReference>
<dbReference type="EMBL" id="LJZR01000120">
    <property type="protein sequence ID" value="KPQ31208.1"/>
    <property type="molecule type" value="Genomic_DNA"/>
</dbReference>
<organism evidence="1 2">
    <name type="scientific">Phormidesmis priestleyi Ana</name>
    <dbReference type="NCBI Taxonomy" id="1666911"/>
    <lineage>
        <taxon>Bacteria</taxon>
        <taxon>Bacillati</taxon>
        <taxon>Cyanobacteriota</taxon>
        <taxon>Cyanophyceae</taxon>
        <taxon>Leptolyngbyales</taxon>
        <taxon>Leptolyngbyaceae</taxon>
        <taxon>Phormidesmis</taxon>
    </lineage>
</organism>
<dbReference type="AlphaFoldDB" id="A0A0P8BCB4"/>
<evidence type="ECO:0000313" key="1">
    <source>
        <dbReference type="EMBL" id="KPQ31208.1"/>
    </source>
</evidence>
<comment type="caution">
    <text evidence="1">The sequence shown here is derived from an EMBL/GenBank/DDBJ whole genome shotgun (WGS) entry which is preliminary data.</text>
</comment>
<feature type="non-terminal residue" evidence="1">
    <location>
        <position position="112"/>
    </location>
</feature>
<gene>
    <name evidence="1" type="ORF">HLUCCA11_24300</name>
</gene>
<name>A0A0P8BCB4_9CYAN</name>